<sequence>MIVQCPSCSSRYRVNDANIPPSGGKIKCPSCAHAFVVYPEAPAEPEHEADKTSIAERPNLHELLNAMNQNKAAAQNPAPAVEDEVAKTEVMSGAELPDFSSMFGDGGGDQTIEMSNPMASGALPGLGAAAEEDDLHTQELSPDIVHKSLQHLGARPASAPPSMPDEGGPATEIAPPPVVEQAMPAQRLSASAEPTPPPAGAPAFGASPAAPSASGSSPGMAAPAAPAGGVDAAHDGPWKLQTNFGLTYEFADNKSLRSWLASREDLNGYKLSSGGEFFPLSEYPQFSPGGGAATQRSGNFSVASSGAQAPMPGMGPAPTSPTGSGASPAMPSQSGSSPAMTPPAAAPSVPGGAPTPAPQPASPFMTAGMPAVGQNPPPNQGREKIDPNAGFRPPSRDSNALTMVLWGVFGLLGLVAIALGLHLGGIINFPALGGGAGAENVAPSPAPAPSAAPAAAPSAEEAAAQEAPAAPDPDQRAQVDRILEDARVDIESNRLTSALDRLETARLLDPDRVQIYDMSAQVHEKLGQQDKVEEMREQARKLRSQGGSPPPTME</sequence>
<proteinExistence type="predicted"/>
<feature type="region of interest" description="Disordered" evidence="1">
    <location>
        <begin position="524"/>
        <end position="554"/>
    </location>
</feature>
<evidence type="ECO:0000313" key="4">
    <source>
        <dbReference type="EMBL" id="TXD38845.1"/>
    </source>
</evidence>
<dbReference type="NCBIfam" id="TIGR02098">
    <property type="entry name" value="MJ0042_CXXC"/>
    <property type="match status" value="1"/>
</dbReference>
<dbReference type="AlphaFoldDB" id="A0A5C6XKY1"/>
<gene>
    <name evidence="4" type="ORF">FRC98_00125</name>
</gene>
<evidence type="ECO:0000259" key="3">
    <source>
        <dbReference type="Pfam" id="PF13717"/>
    </source>
</evidence>
<dbReference type="SUPFAM" id="SSF48452">
    <property type="entry name" value="TPR-like"/>
    <property type="match status" value="1"/>
</dbReference>
<dbReference type="EMBL" id="VOSM01000001">
    <property type="protein sequence ID" value="TXD38845.1"/>
    <property type="molecule type" value="Genomic_DNA"/>
</dbReference>
<comment type="caution">
    <text evidence="4">The sequence shown here is derived from an EMBL/GenBank/DDBJ whole genome shotgun (WGS) entry which is preliminary data.</text>
</comment>
<dbReference type="InterPro" id="IPR011723">
    <property type="entry name" value="Znf/thioredoxin_put"/>
</dbReference>
<reference evidence="4 5" key="1">
    <citation type="submission" date="2019-08" db="EMBL/GenBank/DDBJ databases">
        <title>Bradymonadales sp. TMQ4.</title>
        <authorList>
            <person name="Liang Q."/>
        </authorList>
    </citation>
    <scope>NUCLEOTIDE SEQUENCE [LARGE SCALE GENOMIC DNA]</scope>
    <source>
        <strain evidence="4 5">TMQ4</strain>
    </source>
</reference>
<feature type="transmembrane region" description="Helical" evidence="2">
    <location>
        <begin position="403"/>
        <end position="423"/>
    </location>
</feature>
<keyword evidence="2" id="KW-0472">Membrane</keyword>
<feature type="region of interest" description="Disordered" evidence="1">
    <location>
        <begin position="288"/>
        <end position="394"/>
    </location>
</feature>
<keyword evidence="2" id="KW-0812">Transmembrane</keyword>
<keyword evidence="2" id="KW-1133">Transmembrane helix</keyword>
<dbReference type="Pfam" id="PF13717">
    <property type="entry name" value="Zn_ribbon_4"/>
    <property type="match status" value="1"/>
</dbReference>
<feature type="compositionally biased region" description="Low complexity" evidence="1">
    <location>
        <begin position="320"/>
        <end position="339"/>
    </location>
</feature>
<feature type="compositionally biased region" description="Low complexity" evidence="1">
    <location>
        <begin position="201"/>
        <end position="230"/>
    </location>
</feature>
<feature type="compositionally biased region" description="Polar residues" evidence="1">
    <location>
        <begin position="294"/>
        <end position="304"/>
    </location>
</feature>
<feature type="region of interest" description="Disordered" evidence="1">
    <location>
        <begin position="440"/>
        <end position="477"/>
    </location>
</feature>
<dbReference type="InterPro" id="IPR011990">
    <property type="entry name" value="TPR-like_helical_dom_sf"/>
</dbReference>
<accession>A0A5C6XKY1</accession>
<keyword evidence="5" id="KW-1185">Reference proteome</keyword>
<evidence type="ECO:0000256" key="2">
    <source>
        <dbReference type="SAM" id="Phobius"/>
    </source>
</evidence>
<feature type="compositionally biased region" description="Low complexity" evidence="1">
    <location>
        <begin position="451"/>
        <end position="469"/>
    </location>
</feature>
<dbReference type="Proteomes" id="UP000321412">
    <property type="component" value="Unassembled WGS sequence"/>
</dbReference>
<protein>
    <recommendedName>
        <fullName evidence="3">Zinc finger/thioredoxin putative domain-containing protein</fullName>
    </recommendedName>
</protein>
<name>A0A5C6XKY1_9DELT</name>
<feature type="region of interest" description="Disordered" evidence="1">
    <location>
        <begin position="153"/>
        <end position="230"/>
    </location>
</feature>
<feature type="domain" description="Zinc finger/thioredoxin putative" evidence="3">
    <location>
        <begin position="1"/>
        <end position="35"/>
    </location>
</feature>
<evidence type="ECO:0000313" key="5">
    <source>
        <dbReference type="Proteomes" id="UP000321412"/>
    </source>
</evidence>
<feature type="compositionally biased region" description="Basic and acidic residues" evidence="1">
    <location>
        <begin position="524"/>
        <end position="540"/>
    </location>
</feature>
<organism evidence="4 5">
    <name type="scientific">Lujinxingia vulgaris</name>
    <dbReference type="NCBI Taxonomy" id="2600176"/>
    <lineage>
        <taxon>Bacteria</taxon>
        <taxon>Deltaproteobacteria</taxon>
        <taxon>Bradymonadales</taxon>
        <taxon>Lujinxingiaceae</taxon>
        <taxon>Lujinxingia</taxon>
    </lineage>
</organism>
<evidence type="ECO:0000256" key="1">
    <source>
        <dbReference type="SAM" id="MobiDB-lite"/>
    </source>
</evidence>
<feature type="region of interest" description="Disordered" evidence="1">
    <location>
        <begin position="96"/>
        <end position="125"/>
    </location>
</feature>
<dbReference type="OrthoDB" id="5506264at2"/>